<sequence length="144" mass="15048">MTQTSAGGQTTPRTKRASAWTGWVAFGGVMLVLLGLFHVVQGIVAVFDEGYYLVTASGLVVNVDYTVWGWVHVALGIVAVAAGVGVLLGNRIAGVAAVVIAALSALVNLGFVAAYPVWSMVVIALDVIVIYAIVTHGRDLRLVR</sequence>
<name>A0A5C4M701_9PSEU</name>
<feature type="transmembrane region" description="Helical" evidence="1">
    <location>
        <begin position="117"/>
        <end position="134"/>
    </location>
</feature>
<evidence type="ECO:0000259" key="2">
    <source>
        <dbReference type="Pfam" id="PF23636"/>
    </source>
</evidence>
<keyword evidence="4" id="KW-1185">Reference proteome</keyword>
<feature type="transmembrane region" description="Helical" evidence="1">
    <location>
        <begin position="67"/>
        <end position="87"/>
    </location>
</feature>
<protein>
    <recommendedName>
        <fullName evidence="2">DUF7144 domain-containing protein</fullName>
    </recommendedName>
</protein>
<dbReference type="RefSeq" id="WP_139095081.1">
    <property type="nucleotide sequence ID" value="NZ_VDFW01000002.1"/>
</dbReference>
<evidence type="ECO:0000313" key="3">
    <source>
        <dbReference type="EMBL" id="TNC29137.1"/>
    </source>
</evidence>
<evidence type="ECO:0000313" key="4">
    <source>
        <dbReference type="Proteomes" id="UP000305546"/>
    </source>
</evidence>
<proteinExistence type="predicted"/>
<organism evidence="3 4">
    <name type="scientific">Amycolatopsis alkalitolerans</name>
    <dbReference type="NCBI Taxonomy" id="2547244"/>
    <lineage>
        <taxon>Bacteria</taxon>
        <taxon>Bacillati</taxon>
        <taxon>Actinomycetota</taxon>
        <taxon>Actinomycetes</taxon>
        <taxon>Pseudonocardiales</taxon>
        <taxon>Pseudonocardiaceae</taxon>
        <taxon>Amycolatopsis</taxon>
    </lineage>
</organism>
<dbReference type="Proteomes" id="UP000305546">
    <property type="component" value="Unassembled WGS sequence"/>
</dbReference>
<feature type="transmembrane region" description="Helical" evidence="1">
    <location>
        <begin position="20"/>
        <end position="47"/>
    </location>
</feature>
<keyword evidence="1" id="KW-0472">Membrane</keyword>
<feature type="domain" description="DUF7144" evidence="2">
    <location>
        <begin position="23"/>
        <end position="138"/>
    </location>
</feature>
<evidence type="ECO:0000256" key="1">
    <source>
        <dbReference type="SAM" id="Phobius"/>
    </source>
</evidence>
<dbReference type="AlphaFoldDB" id="A0A5C4M701"/>
<accession>A0A5C4M701</accession>
<dbReference type="EMBL" id="VDFW01000002">
    <property type="protein sequence ID" value="TNC29137.1"/>
    <property type="molecule type" value="Genomic_DNA"/>
</dbReference>
<keyword evidence="1" id="KW-1133">Transmembrane helix</keyword>
<dbReference type="InterPro" id="IPR055568">
    <property type="entry name" value="DUF7144"/>
</dbReference>
<dbReference type="OrthoDB" id="4482242at2"/>
<feature type="transmembrane region" description="Helical" evidence="1">
    <location>
        <begin position="92"/>
        <end position="111"/>
    </location>
</feature>
<keyword evidence="1" id="KW-0812">Transmembrane</keyword>
<gene>
    <name evidence="3" type="ORF">FG385_03320</name>
</gene>
<dbReference type="Pfam" id="PF23636">
    <property type="entry name" value="DUF7144"/>
    <property type="match status" value="1"/>
</dbReference>
<reference evidence="3 4" key="1">
    <citation type="submission" date="2019-06" db="EMBL/GenBank/DDBJ databases">
        <title>Amycolatopsis alkalitolerans sp. nov., isolated from Gastrodia elata Blume.</title>
        <authorList>
            <person name="Narsing Rao M.P."/>
            <person name="Li W.J."/>
        </authorList>
    </citation>
    <scope>NUCLEOTIDE SEQUENCE [LARGE SCALE GENOMIC DNA]</scope>
    <source>
        <strain evidence="3 4">SYSUP0005</strain>
    </source>
</reference>
<comment type="caution">
    <text evidence="3">The sequence shown here is derived from an EMBL/GenBank/DDBJ whole genome shotgun (WGS) entry which is preliminary data.</text>
</comment>